<name>A0ABS6V8Q0_9SPHN</name>
<evidence type="ECO:0000256" key="1">
    <source>
        <dbReference type="SAM" id="MobiDB-lite"/>
    </source>
</evidence>
<evidence type="ECO:0008006" key="4">
    <source>
        <dbReference type="Google" id="ProtNLM"/>
    </source>
</evidence>
<protein>
    <recommendedName>
        <fullName evidence="4">Helix-turn-helix domain-containing protein</fullName>
    </recommendedName>
</protein>
<accession>A0ABS6V8Q0</accession>
<proteinExistence type="predicted"/>
<dbReference type="EMBL" id="JAHVAH010000001">
    <property type="protein sequence ID" value="MBW0145537.1"/>
    <property type="molecule type" value="Genomic_DNA"/>
</dbReference>
<comment type="caution">
    <text evidence="2">The sequence shown here is derived from an EMBL/GenBank/DDBJ whole genome shotgun (WGS) entry which is preliminary data.</text>
</comment>
<reference evidence="2 3" key="1">
    <citation type="submission" date="2021-07" db="EMBL/GenBank/DDBJ databases">
        <title>The draft genome sequence of Sphingomicrobium sp. B8.</title>
        <authorList>
            <person name="Mu L."/>
        </authorList>
    </citation>
    <scope>NUCLEOTIDE SEQUENCE [LARGE SCALE GENOMIC DNA]</scope>
    <source>
        <strain evidence="2 3">B8</strain>
    </source>
</reference>
<evidence type="ECO:0000313" key="3">
    <source>
        <dbReference type="Proteomes" id="UP000698028"/>
    </source>
</evidence>
<evidence type="ECO:0000313" key="2">
    <source>
        <dbReference type="EMBL" id="MBW0145537.1"/>
    </source>
</evidence>
<keyword evidence="3" id="KW-1185">Reference proteome</keyword>
<dbReference type="RefSeq" id="WP_218633435.1">
    <property type="nucleotide sequence ID" value="NZ_JAHVAH010000001.1"/>
</dbReference>
<feature type="region of interest" description="Disordered" evidence="1">
    <location>
        <begin position="118"/>
        <end position="212"/>
    </location>
</feature>
<dbReference type="Proteomes" id="UP000698028">
    <property type="component" value="Unassembled WGS sequence"/>
</dbReference>
<organism evidence="2 3">
    <name type="scientific">Sphingomicrobium clamense</name>
    <dbReference type="NCBI Taxonomy" id="2851013"/>
    <lineage>
        <taxon>Bacteria</taxon>
        <taxon>Pseudomonadati</taxon>
        <taxon>Pseudomonadota</taxon>
        <taxon>Alphaproteobacteria</taxon>
        <taxon>Sphingomonadales</taxon>
        <taxon>Sphingomonadaceae</taxon>
        <taxon>Sphingomicrobium</taxon>
    </lineage>
</organism>
<gene>
    <name evidence="2" type="ORF">KTQ36_09555</name>
</gene>
<feature type="compositionally biased region" description="Basic and acidic residues" evidence="1">
    <location>
        <begin position="127"/>
        <end position="139"/>
    </location>
</feature>
<sequence length="254" mass="28178">MARKKRHQPRDRADLRGGTFIGLPSTVADSPAYVDLEPYDRAVLLEIMRAFNGGNNGKIGISYATIGKRLGSRNNRRISQAMGRLITHGMIAEPTDHSWTERRAREYRLTFISTTDGRGMSTPATNDYRHWTPDREKISGDAPTLETPSSGDAQTPEPVWTGDAGTPTTFHSPSKEPKGGDGQSGDGETLHILKPYGGEQLGDENTPLKSGGRICDDCGQAFKPGPHRHQRYCDERCRSRAEKRRFRERQQATG</sequence>